<sequence length="302" mass="32825">MEEYDFIIVGAGSAGLPAAVYAARFKLKTLIIGAVVGGTIINTHIVENWPGIVEISGWDLMEKLKEHVKANEVEIVNDKVTDIKKENNSFIIKTLEKEFRAKTILIATGSERKKLNVKGEKEFTNKGVSYCAVCDGALFKDKVVGVIGGSDSAAKEALFLSEHAKKVYIIYRGTQIKAEPINTERVEKNSKIEILYEKNLEEIFGEKMVTGVKFKEGGELKLGGVFVEIGAIPNSDLAGKLGVKLNDKKEIIIDAESKTNVSGVYAAGDVGNKHFKQAITGASEGVIAAFSAYEHINNKLSD</sequence>
<dbReference type="Pfam" id="PF07992">
    <property type="entry name" value="Pyr_redox_2"/>
    <property type="match status" value="1"/>
</dbReference>
<dbReference type="EMBL" id="NZBD01000015">
    <property type="protein sequence ID" value="MAG18300.1"/>
    <property type="molecule type" value="Genomic_DNA"/>
</dbReference>
<gene>
    <name evidence="4" type="ORF">CL944_02400</name>
</gene>
<organism evidence="4 5">
    <name type="scientific">Candidatus Iainarchaeum sp</name>
    <dbReference type="NCBI Taxonomy" id="3101447"/>
    <lineage>
        <taxon>Archaea</taxon>
        <taxon>Candidatus Iainarchaeota</taxon>
        <taxon>Candidatus Iainarchaeia</taxon>
        <taxon>Candidatus Iainarchaeales</taxon>
        <taxon>Candidatus Iainarchaeaceae</taxon>
        <taxon>Candidatus Iainarchaeum</taxon>
    </lineage>
</organism>
<evidence type="ECO:0000259" key="3">
    <source>
        <dbReference type="Pfam" id="PF07992"/>
    </source>
</evidence>
<evidence type="ECO:0000256" key="1">
    <source>
        <dbReference type="ARBA" id="ARBA00022630"/>
    </source>
</evidence>
<dbReference type="Proteomes" id="UP000226712">
    <property type="component" value="Unassembled WGS sequence"/>
</dbReference>
<dbReference type="PRINTS" id="PR00368">
    <property type="entry name" value="FADPNR"/>
</dbReference>
<dbReference type="Gene3D" id="3.50.50.60">
    <property type="entry name" value="FAD/NAD(P)-binding domain"/>
    <property type="match status" value="2"/>
</dbReference>
<comment type="caution">
    <text evidence="4">The sequence shown here is derived from an EMBL/GenBank/DDBJ whole genome shotgun (WGS) entry which is preliminary data.</text>
</comment>
<dbReference type="InterPro" id="IPR023753">
    <property type="entry name" value="FAD/NAD-binding_dom"/>
</dbReference>
<keyword evidence="1" id="KW-0285">Flavoprotein</keyword>
<dbReference type="AlphaFoldDB" id="A0A2D6LQ40"/>
<evidence type="ECO:0000313" key="4">
    <source>
        <dbReference type="EMBL" id="MAG18300.1"/>
    </source>
</evidence>
<feature type="domain" description="FAD/NAD(P)-binding" evidence="3">
    <location>
        <begin position="4"/>
        <end position="285"/>
    </location>
</feature>
<name>A0A2D6LQ40_9ARCH</name>
<protein>
    <submittedName>
        <fullName evidence="4">Thioredoxin-disulfide reductase</fullName>
    </submittedName>
</protein>
<dbReference type="InterPro" id="IPR050097">
    <property type="entry name" value="Ferredoxin-NADP_redctase_2"/>
</dbReference>
<dbReference type="PRINTS" id="PR00469">
    <property type="entry name" value="PNDRDTASEII"/>
</dbReference>
<evidence type="ECO:0000256" key="2">
    <source>
        <dbReference type="ARBA" id="ARBA00023002"/>
    </source>
</evidence>
<dbReference type="GO" id="GO:0016491">
    <property type="term" value="F:oxidoreductase activity"/>
    <property type="evidence" value="ECO:0007669"/>
    <property type="project" value="UniProtKB-KW"/>
</dbReference>
<accession>A0A2D6LQ40</accession>
<proteinExistence type="predicted"/>
<dbReference type="PANTHER" id="PTHR48105">
    <property type="entry name" value="THIOREDOXIN REDUCTASE 1-RELATED-RELATED"/>
    <property type="match status" value="1"/>
</dbReference>
<dbReference type="SUPFAM" id="SSF51905">
    <property type="entry name" value="FAD/NAD(P)-binding domain"/>
    <property type="match status" value="1"/>
</dbReference>
<reference evidence="5" key="1">
    <citation type="submission" date="2017-09" db="EMBL/GenBank/DDBJ databases">
        <title>The Reconstruction of 2,631 Draft Metagenome-Assembled Genomes from the Global Oceans.</title>
        <authorList>
            <person name="Tully B.J."/>
            <person name="Graham E.D."/>
            <person name="Heidelberg J.F."/>
        </authorList>
    </citation>
    <scope>NUCLEOTIDE SEQUENCE [LARGE SCALE GENOMIC DNA]</scope>
</reference>
<keyword evidence="2" id="KW-0560">Oxidoreductase</keyword>
<evidence type="ECO:0000313" key="5">
    <source>
        <dbReference type="Proteomes" id="UP000226712"/>
    </source>
</evidence>
<dbReference type="InterPro" id="IPR036188">
    <property type="entry name" value="FAD/NAD-bd_sf"/>
</dbReference>